<feature type="region of interest" description="Disordered" evidence="8">
    <location>
        <begin position="1"/>
        <end position="35"/>
    </location>
</feature>
<keyword evidence="11" id="KW-1185">Reference proteome</keyword>
<evidence type="ECO:0000256" key="2">
    <source>
        <dbReference type="ARBA" id="ARBA00022448"/>
    </source>
</evidence>
<sequence>MNAMSTSAPRRRGTAPPRHAGPAPGPGGAPAGPRRRRSAQPYVLLVPALLILGLVVGYPLIRLGVISTQGFGLRTLITGRTTSVGAANYTTILHDGQLVPILVRTVLFAATLVAGTVLIGLGAALMMVAVGGRLRSAMMLALLGAWAMPTVASTLVWQWLFQPTYGVVNWLLTQLRVFGDYRQHDFLAHPISGFVVVWLLVVWVSVPFVALTLYAGLTQIPGDYYEAAALDGAGYWRRVRTVTLPFLRPVLTLVTVMSVIWDFNVFNQIWILTKGGPDGGTTTIAIWSFTKAFASQSYGQGAAIAVFSVVLLAVLAGWSVRRLVLSGEEA</sequence>
<evidence type="ECO:0000259" key="9">
    <source>
        <dbReference type="PROSITE" id="PS50928"/>
    </source>
</evidence>
<name>A0ABP5F5Z9_9ACTN</name>
<evidence type="ECO:0000256" key="3">
    <source>
        <dbReference type="ARBA" id="ARBA00022475"/>
    </source>
</evidence>
<evidence type="ECO:0000256" key="5">
    <source>
        <dbReference type="ARBA" id="ARBA00022989"/>
    </source>
</evidence>
<evidence type="ECO:0000313" key="10">
    <source>
        <dbReference type="EMBL" id="GAA2015790.1"/>
    </source>
</evidence>
<feature type="transmembrane region" description="Helical" evidence="7">
    <location>
        <begin position="298"/>
        <end position="318"/>
    </location>
</feature>
<feature type="transmembrane region" description="Helical" evidence="7">
    <location>
        <begin position="42"/>
        <end position="61"/>
    </location>
</feature>
<comment type="subcellular location">
    <subcellularLocation>
        <location evidence="1 7">Cell membrane</location>
        <topology evidence="1 7">Multi-pass membrane protein</topology>
    </subcellularLocation>
</comment>
<dbReference type="InterPro" id="IPR035906">
    <property type="entry name" value="MetI-like_sf"/>
</dbReference>
<dbReference type="CDD" id="cd06261">
    <property type="entry name" value="TM_PBP2"/>
    <property type="match status" value="1"/>
</dbReference>
<comment type="caution">
    <text evidence="10">The sequence shown here is derived from an EMBL/GenBank/DDBJ whole genome shotgun (WGS) entry which is preliminary data.</text>
</comment>
<dbReference type="InterPro" id="IPR050809">
    <property type="entry name" value="UgpAE/MalFG_permease"/>
</dbReference>
<evidence type="ECO:0000256" key="1">
    <source>
        <dbReference type="ARBA" id="ARBA00004651"/>
    </source>
</evidence>
<feature type="transmembrane region" description="Helical" evidence="7">
    <location>
        <begin position="106"/>
        <end position="130"/>
    </location>
</feature>
<feature type="transmembrane region" description="Helical" evidence="7">
    <location>
        <begin position="246"/>
        <end position="266"/>
    </location>
</feature>
<keyword evidence="5 7" id="KW-1133">Transmembrane helix</keyword>
<evidence type="ECO:0000313" key="11">
    <source>
        <dbReference type="Proteomes" id="UP001500751"/>
    </source>
</evidence>
<dbReference type="Gene3D" id="1.10.3720.10">
    <property type="entry name" value="MetI-like"/>
    <property type="match status" value="1"/>
</dbReference>
<proteinExistence type="inferred from homology"/>
<gene>
    <name evidence="10" type="ORF">GCM10009839_08940</name>
</gene>
<keyword evidence="3" id="KW-1003">Cell membrane</keyword>
<evidence type="ECO:0000256" key="8">
    <source>
        <dbReference type="SAM" id="MobiDB-lite"/>
    </source>
</evidence>
<feature type="transmembrane region" description="Helical" evidence="7">
    <location>
        <begin position="191"/>
        <end position="215"/>
    </location>
</feature>
<dbReference type="PANTHER" id="PTHR43227:SF8">
    <property type="entry name" value="DIACETYLCHITOBIOSE UPTAKE SYSTEM PERMEASE PROTEIN DASB"/>
    <property type="match status" value="1"/>
</dbReference>
<organism evidence="10 11">
    <name type="scientific">Catenulispora yoronensis</name>
    <dbReference type="NCBI Taxonomy" id="450799"/>
    <lineage>
        <taxon>Bacteria</taxon>
        <taxon>Bacillati</taxon>
        <taxon>Actinomycetota</taxon>
        <taxon>Actinomycetes</taxon>
        <taxon>Catenulisporales</taxon>
        <taxon>Catenulisporaceae</taxon>
        <taxon>Catenulispora</taxon>
    </lineage>
</organism>
<dbReference type="InterPro" id="IPR000515">
    <property type="entry name" value="MetI-like"/>
</dbReference>
<dbReference type="Proteomes" id="UP001500751">
    <property type="component" value="Unassembled WGS sequence"/>
</dbReference>
<dbReference type="PANTHER" id="PTHR43227">
    <property type="entry name" value="BLL4140 PROTEIN"/>
    <property type="match status" value="1"/>
</dbReference>
<evidence type="ECO:0000256" key="7">
    <source>
        <dbReference type="RuleBase" id="RU363032"/>
    </source>
</evidence>
<dbReference type="EMBL" id="BAAAQN010000004">
    <property type="protein sequence ID" value="GAA2015790.1"/>
    <property type="molecule type" value="Genomic_DNA"/>
</dbReference>
<comment type="similarity">
    <text evidence="7">Belongs to the binding-protein-dependent transport system permease family.</text>
</comment>
<keyword evidence="6 7" id="KW-0472">Membrane</keyword>
<protein>
    <submittedName>
        <fullName evidence="10">Sugar ABC transporter permease</fullName>
    </submittedName>
</protein>
<keyword evidence="2 7" id="KW-0813">Transport</keyword>
<keyword evidence="4 7" id="KW-0812">Transmembrane</keyword>
<reference evidence="11" key="1">
    <citation type="journal article" date="2019" name="Int. J. Syst. Evol. Microbiol.">
        <title>The Global Catalogue of Microorganisms (GCM) 10K type strain sequencing project: providing services to taxonomists for standard genome sequencing and annotation.</title>
        <authorList>
            <consortium name="The Broad Institute Genomics Platform"/>
            <consortium name="The Broad Institute Genome Sequencing Center for Infectious Disease"/>
            <person name="Wu L."/>
            <person name="Ma J."/>
        </authorList>
    </citation>
    <scope>NUCLEOTIDE SEQUENCE [LARGE SCALE GENOMIC DNA]</scope>
    <source>
        <strain evidence="11">JCM 16014</strain>
    </source>
</reference>
<evidence type="ECO:0000256" key="6">
    <source>
        <dbReference type="ARBA" id="ARBA00023136"/>
    </source>
</evidence>
<accession>A0ABP5F5Z9</accession>
<evidence type="ECO:0000256" key="4">
    <source>
        <dbReference type="ARBA" id="ARBA00022692"/>
    </source>
</evidence>
<dbReference type="Pfam" id="PF00528">
    <property type="entry name" value="BPD_transp_1"/>
    <property type="match status" value="1"/>
</dbReference>
<dbReference type="PROSITE" id="PS50928">
    <property type="entry name" value="ABC_TM1"/>
    <property type="match status" value="1"/>
</dbReference>
<feature type="transmembrane region" description="Helical" evidence="7">
    <location>
        <begin position="137"/>
        <end position="160"/>
    </location>
</feature>
<dbReference type="SUPFAM" id="SSF161098">
    <property type="entry name" value="MetI-like"/>
    <property type="match status" value="1"/>
</dbReference>
<feature type="domain" description="ABC transmembrane type-1" evidence="9">
    <location>
        <begin position="102"/>
        <end position="319"/>
    </location>
</feature>